<dbReference type="OrthoDB" id="9813074at2"/>
<protein>
    <submittedName>
        <fullName evidence="9">Rhomboid family intramembrane serine protease</fullName>
    </submittedName>
</protein>
<dbReference type="PANTHER" id="PTHR43066:SF11">
    <property type="entry name" value="PEPTIDASE S54 RHOMBOID DOMAIN-CONTAINING PROTEIN"/>
    <property type="match status" value="1"/>
</dbReference>
<evidence type="ECO:0000313" key="10">
    <source>
        <dbReference type="EMBL" id="TGL40440.1"/>
    </source>
</evidence>
<dbReference type="InterPro" id="IPR035952">
    <property type="entry name" value="Rhomboid-like_sf"/>
</dbReference>
<keyword evidence="3 6" id="KW-1133">Transmembrane helix</keyword>
<dbReference type="GO" id="GO:0004252">
    <property type="term" value="F:serine-type endopeptidase activity"/>
    <property type="evidence" value="ECO:0007669"/>
    <property type="project" value="InterPro"/>
</dbReference>
<evidence type="ECO:0000313" key="11">
    <source>
        <dbReference type="Proteomes" id="UP000297273"/>
    </source>
</evidence>
<feature type="transmembrane region" description="Helical" evidence="6">
    <location>
        <begin position="181"/>
        <end position="201"/>
    </location>
</feature>
<dbReference type="EMBL" id="RQER01000010">
    <property type="protein sequence ID" value="TGJ98992.1"/>
    <property type="molecule type" value="Genomic_DNA"/>
</dbReference>
<evidence type="ECO:0000256" key="4">
    <source>
        <dbReference type="ARBA" id="ARBA00023136"/>
    </source>
</evidence>
<evidence type="ECO:0000256" key="3">
    <source>
        <dbReference type="ARBA" id="ARBA00022989"/>
    </source>
</evidence>
<dbReference type="AlphaFoldDB" id="A0A5F1ZS34"/>
<feature type="domain" description="DUF6576" evidence="8">
    <location>
        <begin position="236"/>
        <end position="272"/>
    </location>
</feature>
<comment type="caution">
    <text evidence="9">The sequence shown here is derived from an EMBL/GenBank/DDBJ whole genome shotgun (WGS) entry which is preliminary data.</text>
</comment>
<feature type="coiled-coil region" evidence="5">
    <location>
        <begin position="227"/>
        <end position="257"/>
    </location>
</feature>
<dbReference type="SUPFAM" id="SSF144091">
    <property type="entry name" value="Rhomboid-like"/>
    <property type="match status" value="1"/>
</dbReference>
<evidence type="ECO:0000313" key="12">
    <source>
        <dbReference type="Proteomes" id="UP000297946"/>
    </source>
</evidence>
<dbReference type="InterPro" id="IPR046483">
    <property type="entry name" value="DUF6576"/>
</dbReference>
<feature type="transmembrane region" description="Helical" evidence="6">
    <location>
        <begin position="129"/>
        <end position="148"/>
    </location>
</feature>
<dbReference type="PANTHER" id="PTHR43066">
    <property type="entry name" value="RHOMBOID-RELATED PROTEIN"/>
    <property type="match status" value="1"/>
</dbReference>
<keyword evidence="2 6" id="KW-0812">Transmembrane</keyword>
<dbReference type="Proteomes" id="UP000297273">
    <property type="component" value="Unassembled WGS sequence"/>
</dbReference>
<dbReference type="GO" id="GO:0006508">
    <property type="term" value="P:proteolysis"/>
    <property type="evidence" value="ECO:0007669"/>
    <property type="project" value="UniProtKB-KW"/>
</dbReference>
<reference evidence="11 12" key="2">
    <citation type="journal article" date="2019" name="PLoS Negl. Trop. Dis.">
        <title>Revisiting the worldwide diversity of Leptospira species in the environment.</title>
        <authorList>
            <person name="Vincent A.T."/>
            <person name="Schiettekatte O."/>
            <person name="Bourhy P."/>
            <person name="Veyrier F.J."/>
            <person name="Picardeau M."/>
        </authorList>
    </citation>
    <scope>NUCLEOTIDE SEQUENCE [LARGE SCALE GENOMIC DNA]</scope>
    <source>
        <strain evidence="11">201702690</strain>
        <strain evidence="9 12">SSW18</strain>
    </source>
</reference>
<keyword evidence="11" id="KW-1185">Reference proteome</keyword>
<feature type="domain" description="Peptidase S54 rhomboid" evidence="7">
    <location>
        <begin position="61"/>
        <end position="202"/>
    </location>
</feature>
<keyword evidence="9" id="KW-0645">Protease</keyword>
<proteinExistence type="predicted"/>
<keyword evidence="5" id="KW-0175">Coiled coil</keyword>
<evidence type="ECO:0000256" key="2">
    <source>
        <dbReference type="ARBA" id="ARBA00022692"/>
    </source>
</evidence>
<organism evidence="9 12">
    <name type="scientific">Leptospira langatensis</name>
    <dbReference type="NCBI Taxonomy" id="2484983"/>
    <lineage>
        <taxon>Bacteria</taxon>
        <taxon>Pseudomonadati</taxon>
        <taxon>Spirochaetota</taxon>
        <taxon>Spirochaetia</taxon>
        <taxon>Leptospirales</taxon>
        <taxon>Leptospiraceae</taxon>
        <taxon>Leptospira</taxon>
    </lineage>
</organism>
<evidence type="ECO:0000256" key="5">
    <source>
        <dbReference type="SAM" id="Coils"/>
    </source>
</evidence>
<dbReference type="GO" id="GO:0016020">
    <property type="term" value="C:membrane"/>
    <property type="evidence" value="ECO:0007669"/>
    <property type="project" value="UniProtKB-SubCell"/>
</dbReference>
<dbReference type="Pfam" id="PF01694">
    <property type="entry name" value="Rhomboid"/>
    <property type="match status" value="1"/>
</dbReference>
<feature type="transmembrane region" description="Helical" evidence="6">
    <location>
        <begin position="20"/>
        <end position="37"/>
    </location>
</feature>
<keyword evidence="9" id="KW-0378">Hydrolase</keyword>
<evidence type="ECO:0000259" key="7">
    <source>
        <dbReference type="Pfam" id="PF01694"/>
    </source>
</evidence>
<accession>A0A5F1ZS34</accession>
<evidence type="ECO:0000313" key="9">
    <source>
        <dbReference type="EMBL" id="TGJ98992.1"/>
    </source>
</evidence>
<name>A0A5F1ZS34_9LEPT</name>
<dbReference type="RefSeq" id="WP_135645761.1">
    <property type="nucleotide sequence ID" value="NZ_RQER01000010.1"/>
</dbReference>
<comment type="subcellular location">
    <subcellularLocation>
        <location evidence="1">Membrane</location>
        <topology evidence="1">Multi-pass membrane protein</topology>
    </subcellularLocation>
</comment>
<feature type="transmembrane region" description="Helical" evidence="6">
    <location>
        <begin position="70"/>
        <end position="90"/>
    </location>
</feature>
<dbReference type="Proteomes" id="UP000297946">
    <property type="component" value="Unassembled WGS sequence"/>
</dbReference>
<evidence type="ECO:0000256" key="1">
    <source>
        <dbReference type="ARBA" id="ARBA00004141"/>
    </source>
</evidence>
<feature type="transmembrane region" description="Helical" evidence="6">
    <location>
        <begin position="102"/>
        <end position="123"/>
    </location>
</feature>
<evidence type="ECO:0000259" key="8">
    <source>
        <dbReference type="Pfam" id="PF20216"/>
    </source>
</evidence>
<evidence type="ECO:0000256" key="6">
    <source>
        <dbReference type="SAM" id="Phobius"/>
    </source>
</evidence>
<dbReference type="EMBL" id="RQGC01000007">
    <property type="protein sequence ID" value="TGL40440.1"/>
    <property type="molecule type" value="Genomic_DNA"/>
</dbReference>
<dbReference type="InterPro" id="IPR022764">
    <property type="entry name" value="Peptidase_S54_rhomboid_dom"/>
</dbReference>
<dbReference type="Gene3D" id="1.20.1540.10">
    <property type="entry name" value="Rhomboid-like"/>
    <property type="match status" value="1"/>
</dbReference>
<sequence length="279" mass="32066">MASFSSGFGIQTTSIVRRLLFLNFGIFVAEFILKLAFPELALRLLEFFGLVPELVLKKFFFWQIFTYSFFHHPTAIFHLLFSMLSLWMFGSSLEAHWGSKNFLRYFLFCILGGGIAPIIAYLLGFPQGIVLGLLAPLAGLLVAFALIWPNREIYFWGIFPIKAKYLVIIFLLILAVSGLSAGVAVATELGGMAAGGLYFLYYTKLKYRFGISLPSFSFSRWRQKRKMNRWQDEMKNREKAKEEVDRLLEKISKEGMNSLNRKEKKFLKDASTKYYDPSQ</sequence>
<keyword evidence="4 6" id="KW-0472">Membrane</keyword>
<reference evidence="10" key="1">
    <citation type="submission" date="2018-10" db="EMBL/GenBank/DDBJ databases">
        <authorList>
            <person name="Vincent A.T."/>
            <person name="Schiettekatte O."/>
            <person name="Bourhy P."/>
            <person name="Veyrier F.J."/>
            <person name="Picardeau M."/>
        </authorList>
    </citation>
    <scope>NUCLEOTIDE SEQUENCE</scope>
    <source>
        <strain evidence="10">201702690</strain>
    </source>
</reference>
<gene>
    <name evidence="9" type="ORF">EHO57_15930</name>
    <name evidence="10" type="ORF">EHQ53_10570</name>
</gene>
<dbReference type="Pfam" id="PF20216">
    <property type="entry name" value="DUF6576"/>
    <property type="match status" value="1"/>
</dbReference>
<feature type="transmembrane region" description="Helical" evidence="6">
    <location>
        <begin position="153"/>
        <end position="175"/>
    </location>
</feature>